<dbReference type="EMBL" id="CM020619">
    <property type="protein sequence ID" value="KAK1863639.1"/>
    <property type="molecule type" value="Genomic_DNA"/>
</dbReference>
<gene>
    <name evidence="1" type="ORF">I4F81_006193</name>
</gene>
<evidence type="ECO:0000313" key="1">
    <source>
        <dbReference type="EMBL" id="KAK1863639.1"/>
    </source>
</evidence>
<organism evidence="1 2">
    <name type="scientific">Pyropia yezoensis</name>
    <name type="common">Susabi-nori</name>
    <name type="synonym">Porphyra yezoensis</name>
    <dbReference type="NCBI Taxonomy" id="2788"/>
    <lineage>
        <taxon>Eukaryota</taxon>
        <taxon>Rhodophyta</taxon>
        <taxon>Bangiophyceae</taxon>
        <taxon>Bangiales</taxon>
        <taxon>Bangiaceae</taxon>
        <taxon>Pyropia</taxon>
    </lineage>
</organism>
<proteinExistence type="predicted"/>
<protein>
    <submittedName>
        <fullName evidence="1">Uncharacterized protein</fullName>
    </submittedName>
</protein>
<dbReference type="Proteomes" id="UP000798662">
    <property type="component" value="Chromosome 2"/>
</dbReference>
<name>A0ACC3C0H0_PYRYE</name>
<comment type="caution">
    <text evidence="1">The sequence shown here is derived from an EMBL/GenBank/DDBJ whole genome shotgun (WGS) entry which is preliminary data.</text>
</comment>
<reference evidence="1" key="1">
    <citation type="submission" date="2019-11" db="EMBL/GenBank/DDBJ databases">
        <title>Nori genome reveals adaptations in red seaweeds to the harsh intertidal environment.</title>
        <authorList>
            <person name="Wang D."/>
            <person name="Mao Y."/>
        </authorList>
    </citation>
    <scope>NUCLEOTIDE SEQUENCE</scope>
    <source>
        <tissue evidence="1">Gametophyte</tissue>
    </source>
</reference>
<accession>A0ACC3C0H0</accession>
<evidence type="ECO:0000313" key="2">
    <source>
        <dbReference type="Proteomes" id="UP000798662"/>
    </source>
</evidence>
<sequence length="1235" mass="136807">MSDSGNEDGVYNGVDEEYEDPNDADISAEDAWEVINAYFDEHGLVRQQLQSYNEFVSVTMQRLVDESPDIVLIPEDQYVPGRDAPDENTKVVIKFGQLRVSKPNFTENNGEAGTLYPNQARLRNLTYSTPLYCDVTKTTVRLVDPETGEEEATSEEPEKVFIGRVPVMLRSRFCLLHNLNEFELNSLGECHVDQGGYFIINGSEKVLLAQERMSNNHVFVFQKPPGNKYSFVAEMRSEADVGNRPASSLAVRMLSRSASATAAGATGGGQYITATLPYIRAEIPIVIVFRALGFDNDQEVVAHIVYDFEDEQMMGLLMPSIEQAAVIQSQDVALDYIGKRGNTVAVTRAKRIQYAKDILNKEFLPHVGVGESNELRKGFFFGYVIHRLLRVALGRQPEDDRDHYGNKRVDLAGPLLALLFRQCFRRMTKEAKMSMQRAMDAGKEVSLHGGHIKSDVITKGLKFPLATGNWSSDRKAGGKTGVSQVLNRITFASTLSHLRRINSPIGREGKLAKPRQLHNTHWGMVCPAETPEGQACGLVKNLALMASVTVGSPAEPVQEFLNEYNVENLFETSPINIPISAKVFLNGNWVGIQRDPRGFMSTLRGLRRKSIIDTEVSAVMDHTNREIRIWCDGGRLCRPLFLVEERPEGSPTTDENGVPLPARLMVRKRHIALLQETDMRRKERTVMEAPDEDDNFKDYTFPEMVKSGLIEYVDVEEEESIMISMRLVDLANQSASAAAAYTHCEIHPAMILGVCASIIPFPDHNQSPRNTYQSAMGKQAMGVYISSFASRMDTMAHVLYYPQAPLVTTRAMRYLKFRALPSGINAVVAIACYSGYNQEDSVIMSQSGIDRGLFRSVYFRSFAESETRRLGAAKETIERPNVRECTAVKPGTYDKLDEDGLVCEGTRISGGDVLVGKTQVLPPPPGLTVPEGDAGSGAPAPPPAAGLGLKTRRDLSTSAKTTESGVVDRVMVAANEGGARFVKVRLRSVRKPQVGDKFSSRHGQKGTVGMTYRQEDMPFTVEGIIPDIIVNPHAIPSRMTIGQLIECLQGKLASICGIEADATPFMDTTVADIANSLHGTGYHPHGWEVMYNGHTGRPLEAQIFIGPTYYQRLKHMVDDKIHSRATGPVTMLTRQPLEGRARGGGLRFGEMERDCMVSHGAASFCKERLMDVSDRHRVHVCDVCGLIAVADLKKNVFSCRGCNNKTDISQVYMPYACKLLFQELMAMNIAPRMMV</sequence>
<keyword evidence="2" id="KW-1185">Reference proteome</keyword>